<dbReference type="Proteomes" id="UP001240639">
    <property type="component" value="Unassembled WGS sequence"/>
</dbReference>
<keyword evidence="9" id="KW-1185">Reference proteome</keyword>
<evidence type="ECO:0000256" key="4">
    <source>
        <dbReference type="ARBA" id="ARBA00023136"/>
    </source>
</evidence>
<evidence type="ECO:0000256" key="6">
    <source>
        <dbReference type="SAM" id="Phobius"/>
    </source>
</evidence>
<comment type="subcellular location">
    <subcellularLocation>
        <location evidence="1">Membrane</location>
        <topology evidence="1">Single-pass membrane protein</topology>
    </subcellularLocation>
</comment>
<name>A0ABT9HN11_9SPHN</name>
<protein>
    <submittedName>
        <fullName evidence="8">Translocation/assembly module TamB domain-containing protein</fullName>
    </submittedName>
</protein>
<feature type="region of interest" description="Disordered" evidence="5">
    <location>
        <begin position="1"/>
        <end position="20"/>
    </location>
</feature>
<dbReference type="RefSeq" id="WP_305931936.1">
    <property type="nucleotide sequence ID" value="NZ_JAVAIM010000001.1"/>
</dbReference>
<proteinExistence type="predicted"/>
<dbReference type="PANTHER" id="PTHR36985">
    <property type="entry name" value="TRANSLOCATION AND ASSEMBLY MODULE SUBUNIT TAMB"/>
    <property type="match status" value="1"/>
</dbReference>
<feature type="transmembrane region" description="Helical" evidence="6">
    <location>
        <begin position="29"/>
        <end position="48"/>
    </location>
</feature>
<keyword evidence="4 6" id="KW-0472">Membrane</keyword>
<dbReference type="PANTHER" id="PTHR36985:SF1">
    <property type="entry name" value="TRANSLOCATION AND ASSEMBLY MODULE SUBUNIT TAMB"/>
    <property type="match status" value="1"/>
</dbReference>
<organism evidence="8 9">
    <name type="scientific">Qipengyuania profundimaris</name>
    <dbReference type="NCBI Taxonomy" id="3067652"/>
    <lineage>
        <taxon>Bacteria</taxon>
        <taxon>Pseudomonadati</taxon>
        <taxon>Pseudomonadota</taxon>
        <taxon>Alphaproteobacteria</taxon>
        <taxon>Sphingomonadales</taxon>
        <taxon>Erythrobacteraceae</taxon>
        <taxon>Qipengyuania</taxon>
    </lineage>
</organism>
<dbReference type="InterPro" id="IPR007452">
    <property type="entry name" value="TamB_C"/>
</dbReference>
<evidence type="ECO:0000259" key="7">
    <source>
        <dbReference type="Pfam" id="PF04357"/>
    </source>
</evidence>
<evidence type="ECO:0000256" key="5">
    <source>
        <dbReference type="SAM" id="MobiDB-lite"/>
    </source>
</evidence>
<keyword evidence="3 6" id="KW-1133">Transmembrane helix</keyword>
<dbReference type="Pfam" id="PF04357">
    <property type="entry name" value="TamB"/>
    <property type="match status" value="1"/>
</dbReference>
<keyword evidence="2 6" id="KW-0812">Transmembrane</keyword>
<accession>A0ABT9HN11</accession>
<gene>
    <name evidence="8" type="ORF">Q9K02_05220</name>
</gene>
<sequence>MAETTEVEPAPAADPAPRRKSRMGRVGKWLLGIIGAIVLLIVGAVVVLNTPLGERFLAKQIGERTLPNGLNIQIGRIEGNLYGAAVLHDVRLSDPQGVFMTIPRAEVDWNPGAWLNNRLEIDSFAARRATLQRIPEFIPSEEEGPILPGFDISIDSFEIENLMLAPGIAGDTAQRVDLAGEVQVTDRRLMVEADGRLGQQDRIALLLDAEPDGDNFDLSLDLDAAADGPVVALAGLDEAYQARVRGSGTWSAWNGGLLLRSEMDRVAALKITNRSGRFGLVGKVDPSAFLEGLPLAALGSDVAIRSSATIDNRIFDGRTQLLGSGIRLDAEGAVDLAENRADDLVVQGFLRDPNLFGPDLAIRGGEVNATIDGEFSDLTIVHDLRVDELDASGTVLANVRQQGTATYDGTRWTLPLNLAVGRITSGNTLVDPRLVNGRGGGTIVLSGSQLLADDLRIAFPGLGANLALRGNLDSGSYQIRGPVRADRLALDNVGTAGGTAVIDLTLASGAPWRVSADLDARISPVTNDTLANLAGTPIRVRGGLAIGGDRPLVFDNVRLDASKLAMRLNGSVRDGTTSIAGSGRHVDYGDFTVVAALTDSGPEAELVFAEPVSGFTDVRVAIAPTDEGFAIETEGGSPLGPFAGQLGLFSPANGPTRIDVETLTVSDTTVTGALTLVDGGAQGDLAFVGGGLDGTVALAPRGGGQGVDVDLTARNASFGGTTPIRIARARIDATGVVGDGLTSFSGSARGAGLSYGSLFIGRFAAQGEVENGIGSVDASISGRRNARFEMDMNARFRPEQIAVALDGTFAGKAIEMPRRAVLTSTDAGWRLAPAQVIYGDGGMIAAGLFGGERTELDLKLARMPLSLVDLASADTGLGGTISGTVEYRVGQGGLPVGLARVKVDGLTRSGLVLTSRPVDLSLVARLTESDLETRALMRNEDIRRGRLQARISGLPQSGDLLERLRAGRLFGQLRYNGAAESLWRLAAIDAFDLTGPVSVAADATGTLADPTVRGSVSSDAMRVQSSLSGTDIRSVAMRGRFSGSRLQLTRFSGETPNGGTVSGSGIVDLRTIGEPVEGRVLEVRGPIIDLRASASNAQLLQANGLNATISGPLRIVSNGLGGTIAGRVRVDRASWRLGTAADDLRLPQIATREINTPANREQAVAPSRPWRYLIDATATSRIDVDGMGLDSEWGADIILRGTTDDPRIGGRAEVVRGDYTFAGTRFELTRGRIEFDANQPIDPRLDIRAETESDGLTVEVNVRGSATQPEIAFSSNPALPEEEILARLLFGGSVTSLSATDALQLGAALASLRGGGGMDPINQLRSAIGLDRLRIVSADPALGRGTGVALGKNFGRRFYAEIITDGRGYSATEVEFRVTSWLSLLAAVSTVGRESVLAEISRDY</sequence>
<evidence type="ECO:0000256" key="1">
    <source>
        <dbReference type="ARBA" id="ARBA00004167"/>
    </source>
</evidence>
<comment type="caution">
    <text evidence="8">The sequence shown here is derived from an EMBL/GenBank/DDBJ whole genome shotgun (WGS) entry which is preliminary data.</text>
</comment>
<evidence type="ECO:0000313" key="8">
    <source>
        <dbReference type="EMBL" id="MDP4574538.1"/>
    </source>
</evidence>
<reference evidence="8 9" key="1">
    <citation type="submission" date="2023-08" db="EMBL/GenBank/DDBJ databases">
        <title>genomic of G39.</title>
        <authorList>
            <person name="Wang Y."/>
        </authorList>
    </citation>
    <scope>NUCLEOTIDE SEQUENCE [LARGE SCALE GENOMIC DNA]</scope>
    <source>
        <strain evidence="8 9">G39</strain>
    </source>
</reference>
<evidence type="ECO:0000256" key="3">
    <source>
        <dbReference type="ARBA" id="ARBA00022989"/>
    </source>
</evidence>
<evidence type="ECO:0000313" key="9">
    <source>
        <dbReference type="Proteomes" id="UP001240639"/>
    </source>
</evidence>
<evidence type="ECO:0000256" key="2">
    <source>
        <dbReference type="ARBA" id="ARBA00022692"/>
    </source>
</evidence>
<feature type="domain" description="Translocation and assembly module TamB C-terminal" evidence="7">
    <location>
        <begin position="1050"/>
        <end position="1392"/>
    </location>
</feature>
<dbReference type="EMBL" id="JAVAIM010000001">
    <property type="protein sequence ID" value="MDP4574538.1"/>
    <property type="molecule type" value="Genomic_DNA"/>
</dbReference>